<reference evidence="3" key="2">
    <citation type="submission" date="2020-11" db="EMBL/GenBank/DDBJ databases">
        <authorList>
            <consortium name="DOE Joint Genome Institute"/>
            <person name="Kuo A."/>
            <person name="Miyauchi S."/>
            <person name="Kiss E."/>
            <person name="Drula E."/>
            <person name="Kohler A."/>
            <person name="Sanchez-Garcia M."/>
            <person name="Andreopoulos B."/>
            <person name="Barry K.W."/>
            <person name="Bonito G."/>
            <person name="Buee M."/>
            <person name="Carver A."/>
            <person name="Chen C."/>
            <person name="Cichocki N."/>
            <person name="Clum A."/>
            <person name="Culley D."/>
            <person name="Crous P.W."/>
            <person name="Fauchery L."/>
            <person name="Girlanda M."/>
            <person name="Hayes R."/>
            <person name="Keri Z."/>
            <person name="Labutti K."/>
            <person name="Lipzen A."/>
            <person name="Lombard V."/>
            <person name="Magnuson J."/>
            <person name="Maillard F."/>
            <person name="Morin E."/>
            <person name="Murat C."/>
            <person name="Nolan M."/>
            <person name="Ohm R."/>
            <person name="Pangilinan J."/>
            <person name="Pereira M."/>
            <person name="Perotto S."/>
            <person name="Peter M."/>
            <person name="Riley R."/>
            <person name="Sitrit Y."/>
            <person name="Stielow B."/>
            <person name="Szollosi G."/>
            <person name="Zifcakova L."/>
            <person name="Stursova M."/>
            <person name="Spatafora J.W."/>
            <person name="Tedersoo L."/>
            <person name="Vaario L.-M."/>
            <person name="Yamada A."/>
            <person name="Yan M."/>
            <person name="Wang P."/>
            <person name="Xu J."/>
            <person name="Bruns T."/>
            <person name="Baldrian P."/>
            <person name="Vilgalys R."/>
            <person name="Henrissat B."/>
            <person name="Grigoriev I.V."/>
            <person name="Hibbett D."/>
            <person name="Nagy L.G."/>
            <person name="Martin F.M."/>
        </authorList>
    </citation>
    <scope>NUCLEOTIDE SEQUENCE</scope>
    <source>
        <strain evidence="3">UH-Tt-Lm1</strain>
    </source>
</reference>
<keyword evidence="2" id="KW-0732">Signal</keyword>
<dbReference type="GO" id="GO:0000307">
    <property type="term" value="C:cyclin-dependent protein kinase holoenzyme complex"/>
    <property type="evidence" value="ECO:0007669"/>
    <property type="project" value="TreeGrafter"/>
</dbReference>
<dbReference type="AlphaFoldDB" id="A0A9P6L574"/>
<evidence type="ECO:0000313" key="3">
    <source>
        <dbReference type="EMBL" id="KAF9783139.1"/>
    </source>
</evidence>
<proteinExistence type="predicted"/>
<feature type="signal peptide" evidence="2">
    <location>
        <begin position="1"/>
        <end position="27"/>
    </location>
</feature>
<dbReference type="Proteomes" id="UP000736335">
    <property type="component" value="Unassembled WGS sequence"/>
</dbReference>
<dbReference type="GO" id="GO:0005634">
    <property type="term" value="C:nucleus"/>
    <property type="evidence" value="ECO:0007669"/>
    <property type="project" value="TreeGrafter"/>
</dbReference>
<name>A0A9P6L574_9AGAM</name>
<dbReference type="EMBL" id="WIUZ02000010">
    <property type="protein sequence ID" value="KAF9783139.1"/>
    <property type="molecule type" value="Genomic_DNA"/>
</dbReference>
<sequence length="260" mass="29789">MHPPMHPDRRFHSKYLLQLLGLEVTEALVDYLAEKVVGAVYIPGDRKETHHRQERKRMSGFGEFAQNFVRNAPGGMPAILVALVYVTRTKSRFLATSTTHDWGRHGVFLGALIVASKYISDPYFRTLTWVRAAELRGKPAKFSKWDMEAIEREFLKLHDWQLGFTEEEILAHYNAIARLYELPKRSPKRPLSPPPYSSPLPRCPSPQLPSRTAVVPPVRDVPPRHTRVRMGGSTTRHNVLIPQPQPSYTVVVVYPPTRRR</sequence>
<dbReference type="PANTHER" id="PTHR15615:SF10">
    <property type="entry name" value="PHO85 CYCLIN-2-RELATED"/>
    <property type="match status" value="1"/>
</dbReference>
<dbReference type="GO" id="GO:0016538">
    <property type="term" value="F:cyclin-dependent protein serine/threonine kinase regulator activity"/>
    <property type="evidence" value="ECO:0007669"/>
    <property type="project" value="TreeGrafter"/>
</dbReference>
<organism evidence="3 4">
    <name type="scientific">Thelephora terrestris</name>
    <dbReference type="NCBI Taxonomy" id="56493"/>
    <lineage>
        <taxon>Eukaryota</taxon>
        <taxon>Fungi</taxon>
        <taxon>Dikarya</taxon>
        <taxon>Basidiomycota</taxon>
        <taxon>Agaricomycotina</taxon>
        <taxon>Agaricomycetes</taxon>
        <taxon>Thelephorales</taxon>
        <taxon>Thelephoraceae</taxon>
        <taxon>Thelephora</taxon>
    </lineage>
</organism>
<feature type="chain" id="PRO_5040466003" description="Cyclin N-terminal domain-containing protein" evidence="2">
    <location>
        <begin position="28"/>
        <end position="260"/>
    </location>
</feature>
<dbReference type="CDD" id="cd20557">
    <property type="entry name" value="CYCLIN_ScPCL1-like"/>
    <property type="match status" value="1"/>
</dbReference>
<dbReference type="OrthoDB" id="10250320at2759"/>
<evidence type="ECO:0000256" key="2">
    <source>
        <dbReference type="SAM" id="SignalP"/>
    </source>
</evidence>
<gene>
    <name evidence="3" type="ORF">BJ322DRAFT_137498</name>
</gene>
<dbReference type="InterPro" id="IPR013922">
    <property type="entry name" value="Cyclin_PHO80-like"/>
</dbReference>
<comment type="caution">
    <text evidence="3">The sequence shown here is derived from an EMBL/GenBank/DDBJ whole genome shotgun (WGS) entry which is preliminary data.</text>
</comment>
<keyword evidence="4" id="KW-1185">Reference proteome</keyword>
<reference evidence="3" key="1">
    <citation type="journal article" date="2020" name="Nat. Commun.">
        <title>Large-scale genome sequencing of mycorrhizal fungi provides insights into the early evolution of symbiotic traits.</title>
        <authorList>
            <person name="Miyauchi S."/>
            <person name="Kiss E."/>
            <person name="Kuo A."/>
            <person name="Drula E."/>
            <person name="Kohler A."/>
            <person name="Sanchez-Garcia M."/>
            <person name="Morin E."/>
            <person name="Andreopoulos B."/>
            <person name="Barry K.W."/>
            <person name="Bonito G."/>
            <person name="Buee M."/>
            <person name="Carver A."/>
            <person name="Chen C."/>
            <person name="Cichocki N."/>
            <person name="Clum A."/>
            <person name="Culley D."/>
            <person name="Crous P.W."/>
            <person name="Fauchery L."/>
            <person name="Girlanda M."/>
            <person name="Hayes R.D."/>
            <person name="Keri Z."/>
            <person name="LaButti K."/>
            <person name="Lipzen A."/>
            <person name="Lombard V."/>
            <person name="Magnuson J."/>
            <person name="Maillard F."/>
            <person name="Murat C."/>
            <person name="Nolan M."/>
            <person name="Ohm R.A."/>
            <person name="Pangilinan J."/>
            <person name="Pereira M.F."/>
            <person name="Perotto S."/>
            <person name="Peter M."/>
            <person name="Pfister S."/>
            <person name="Riley R."/>
            <person name="Sitrit Y."/>
            <person name="Stielow J.B."/>
            <person name="Szollosi G."/>
            <person name="Zifcakova L."/>
            <person name="Stursova M."/>
            <person name="Spatafora J.W."/>
            <person name="Tedersoo L."/>
            <person name="Vaario L.M."/>
            <person name="Yamada A."/>
            <person name="Yan M."/>
            <person name="Wang P."/>
            <person name="Xu J."/>
            <person name="Bruns T."/>
            <person name="Baldrian P."/>
            <person name="Vilgalys R."/>
            <person name="Dunand C."/>
            <person name="Henrissat B."/>
            <person name="Grigoriev I.V."/>
            <person name="Hibbett D."/>
            <person name="Nagy L.G."/>
            <person name="Martin F.M."/>
        </authorList>
    </citation>
    <scope>NUCLEOTIDE SEQUENCE</scope>
    <source>
        <strain evidence="3">UH-Tt-Lm1</strain>
    </source>
</reference>
<protein>
    <recommendedName>
        <fullName evidence="5">Cyclin N-terminal domain-containing protein</fullName>
    </recommendedName>
</protein>
<evidence type="ECO:0000313" key="4">
    <source>
        <dbReference type="Proteomes" id="UP000736335"/>
    </source>
</evidence>
<dbReference type="Gene3D" id="1.10.472.10">
    <property type="entry name" value="Cyclin-like"/>
    <property type="match status" value="1"/>
</dbReference>
<dbReference type="PANTHER" id="PTHR15615">
    <property type="match status" value="1"/>
</dbReference>
<accession>A0A9P6L574</accession>
<dbReference type="GO" id="GO:0019901">
    <property type="term" value="F:protein kinase binding"/>
    <property type="evidence" value="ECO:0007669"/>
    <property type="project" value="InterPro"/>
</dbReference>
<evidence type="ECO:0000256" key="1">
    <source>
        <dbReference type="SAM" id="MobiDB-lite"/>
    </source>
</evidence>
<feature type="compositionally biased region" description="Pro residues" evidence="1">
    <location>
        <begin position="190"/>
        <end position="207"/>
    </location>
</feature>
<evidence type="ECO:0008006" key="5">
    <source>
        <dbReference type="Google" id="ProtNLM"/>
    </source>
</evidence>
<feature type="region of interest" description="Disordered" evidence="1">
    <location>
        <begin position="186"/>
        <end position="212"/>
    </location>
</feature>